<dbReference type="GO" id="GO:0008703">
    <property type="term" value="F:5-amino-6-(5-phosphoribosylamino)uracil reductase activity"/>
    <property type="evidence" value="ECO:0007669"/>
    <property type="project" value="InterPro"/>
</dbReference>
<evidence type="ECO:0000259" key="4">
    <source>
        <dbReference type="Pfam" id="PF01872"/>
    </source>
</evidence>
<dbReference type="InterPro" id="IPR002734">
    <property type="entry name" value="RibDG_C"/>
</dbReference>
<keyword evidence="3" id="KW-0560">Oxidoreductase</keyword>
<proteinExistence type="predicted"/>
<dbReference type="PANTHER" id="PTHR38011:SF7">
    <property type="entry name" value="2,5-DIAMINO-6-RIBOSYLAMINO-4(3H)-PYRIMIDINONE 5'-PHOSPHATE REDUCTASE"/>
    <property type="match status" value="1"/>
</dbReference>
<protein>
    <submittedName>
        <fullName evidence="5">Unannotated protein</fullName>
    </submittedName>
</protein>
<feature type="domain" description="Bacterial bifunctional deaminase-reductase C-terminal" evidence="4">
    <location>
        <begin position="46"/>
        <end position="221"/>
    </location>
</feature>
<evidence type="ECO:0000256" key="2">
    <source>
        <dbReference type="ARBA" id="ARBA00022857"/>
    </source>
</evidence>
<dbReference type="Gene3D" id="3.40.430.10">
    <property type="entry name" value="Dihydrofolate Reductase, subunit A"/>
    <property type="match status" value="1"/>
</dbReference>
<dbReference type="AlphaFoldDB" id="A0A6J7KVS9"/>
<accession>A0A6J7KVS9</accession>
<evidence type="ECO:0000256" key="1">
    <source>
        <dbReference type="ARBA" id="ARBA00005104"/>
    </source>
</evidence>
<organism evidence="5">
    <name type="scientific">freshwater metagenome</name>
    <dbReference type="NCBI Taxonomy" id="449393"/>
    <lineage>
        <taxon>unclassified sequences</taxon>
        <taxon>metagenomes</taxon>
        <taxon>ecological metagenomes</taxon>
    </lineage>
</organism>
<dbReference type="SUPFAM" id="SSF53597">
    <property type="entry name" value="Dihydrofolate reductase-like"/>
    <property type="match status" value="1"/>
</dbReference>
<gene>
    <name evidence="5" type="ORF">UFOPK3564_04001</name>
</gene>
<dbReference type="PANTHER" id="PTHR38011">
    <property type="entry name" value="DIHYDROFOLATE REDUCTASE FAMILY PROTEIN (AFU_ORTHOLOGUE AFUA_8G06820)"/>
    <property type="match status" value="1"/>
</dbReference>
<dbReference type="InterPro" id="IPR050765">
    <property type="entry name" value="Riboflavin_Biosynth_HTPR"/>
</dbReference>
<sequence length="257" mass="26978">MSTPAFRSLDPGAQLGAEDLIDAVVADASDPASRDAAGRPRTIGVMVQSVDGHVTVDERSGGLGGPEDRAVFRGLRARADGLLVGAGTLNGERYSTTLDEPHRQARRAVGLPAEPLLTTITRSFALDEDLPLLHEDLTRAVVYTETDPPFAVDADRVEVVRLDDASPEAALRDLGDRGLGQVNCEGGPGLLAALVRAGVLDELLLTVSPLLVGGEDPLTMLHGDLGGDGPHGLELRGTWRGGDVLFLHYHLTHGSPA</sequence>
<comment type="pathway">
    <text evidence="1">Cofactor biosynthesis; riboflavin biosynthesis.</text>
</comment>
<keyword evidence="2" id="KW-0521">NADP</keyword>
<dbReference type="EMBL" id="CAFBMK010000469">
    <property type="protein sequence ID" value="CAB4960016.1"/>
    <property type="molecule type" value="Genomic_DNA"/>
</dbReference>
<dbReference type="InterPro" id="IPR024072">
    <property type="entry name" value="DHFR-like_dom_sf"/>
</dbReference>
<name>A0A6J7KVS9_9ZZZZ</name>
<evidence type="ECO:0000313" key="5">
    <source>
        <dbReference type="EMBL" id="CAB4960016.1"/>
    </source>
</evidence>
<dbReference type="GO" id="GO:0009231">
    <property type="term" value="P:riboflavin biosynthetic process"/>
    <property type="evidence" value="ECO:0007669"/>
    <property type="project" value="InterPro"/>
</dbReference>
<reference evidence="5" key="1">
    <citation type="submission" date="2020-05" db="EMBL/GenBank/DDBJ databases">
        <authorList>
            <person name="Chiriac C."/>
            <person name="Salcher M."/>
            <person name="Ghai R."/>
            <person name="Kavagutti S V."/>
        </authorList>
    </citation>
    <scope>NUCLEOTIDE SEQUENCE</scope>
</reference>
<dbReference type="Pfam" id="PF01872">
    <property type="entry name" value="RibD_C"/>
    <property type="match status" value="1"/>
</dbReference>
<evidence type="ECO:0000256" key="3">
    <source>
        <dbReference type="ARBA" id="ARBA00023002"/>
    </source>
</evidence>